<evidence type="ECO:0000256" key="1">
    <source>
        <dbReference type="ARBA" id="ARBA00022503"/>
    </source>
</evidence>
<feature type="binding site" evidence="3">
    <location>
        <position position="194"/>
    </location>
    <ligand>
        <name>substrate</name>
    </ligand>
</feature>
<comment type="pathway">
    <text evidence="3">Amino-acid degradation; L-arginine degradation via AST pathway; L-glutamate and succinate from L-arginine: step 2/5.</text>
</comment>
<dbReference type="Pfam" id="PF04996">
    <property type="entry name" value="AstB"/>
    <property type="match status" value="1"/>
</dbReference>
<dbReference type="NCBIfam" id="NF009789">
    <property type="entry name" value="PRK13281.1"/>
    <property type="match status" value="1"/>
</dbReference>
<organism evidence="4 5">
    <name type="scientific">Aurantiacibacter gilvus</name>
    <dbReference type="NCBI Taxonomy" id="3139141"/>
    <lineage>
        <taxon>Bacteria</taxon>
        <taxon>Pseudomonadati</taxon>
        <taxon>Pseudomonadota</taxon>
        <taxon>Alphaproteobacteria</taxon>
        <taxon>Sphingomonadales</taxon>
        <taxon>Erythrobacteraceae</taxon>
        <taxon>Aurantiacibacter</taxon>
    </lineage>
</organism>
<feature type="binding site" evidence="3">
    <location>
        <position position="232"/>
    </location>
    <ligand>
        <name>substrate</name>
    </ligand>
</feature>
<comment type="similarity">
    <text evidence="3">Belongs to the succinylarginine dihydrolase family.</text>
</comment>
<keyword evidence="1 3" id="KW-0056">Arginine metabolism</keyword>
<comment type="catalytic activity">
    <reaction evidence="3">
        <text>N(2)-succinyl-L-arginine + 2 H2O + 2 H(+) = N(2)-succinyl-L-ornithine + 2 NH4(+) + CO2</text>
        <dbReference type="Rhea" id="RHEA:19533"/>
        <dbReference type="ChEBI" id="CHEBI:15377"/>
        <dbReference type="ChEBI" id="CHEBI:15378"/>
        <dbReference type="ChEBI" id="CHEBI:16526"/>
        <dbReference type="ChEBI" id="CHEBI:28938"/>
        <dbReference type="ChEBI" id="CHEBI:58241"/>
        <dbReference type="ChEBI" id="CHEBI:58514"/>
        <dbReference type="EC" id="3.5.3.23"/>
    </reaction>
</comment>
<feature type="active site" description="Nucleophile" evidence="3">
    <location>
        <position position="347"/>
    </location>
</feature>
<sequence length="416" mass="44526">MTLVEINFDGLVGPSHNYAGLSLGNLAATKNAGATSYPRAAALQGIAKMRRNMARGLAQGFFLPLPRPDTAWLEALAADDSTDPALVAGAWSASSMWTANAATVSPAPDTVDGRCHLTVANLVTMPHRSHEWPATLAQLRLAFADRASFAVHDPVPPCFGDEGAANHMRFAPAHDEQGLEVFVFGKFGGPFPARQHEHASRVVARKHGLDPDRVLFVEQNPDAIAAGAFHNDVVAVANEEVLFTHELAFADRQGTYEAIQARCPGVQVVEVPADRVPLADAISSYLFNAQLLTPPSGEMTLVVPEECRESAPVWSWLQDMLAGNGPIRHVDVVDVRQSMANGGGPACLRLRVVADPATVDPRFMLDEAKASLLEEVVAAHWPESIDTAQIGDPALATQVRKARAALLEALEIMELG</sequence>
<evidence type="ECO:0000256" key="2">
    <source>
        <dbReference type="ARBA" id="ARBA00022801"/>
    </source>
</evidence>
<evidence type="ECO:0000313" key="4">
    <source>
        <dbReference type="EMBL" id="MEL1249719.1"/>
    </source>
</evidence>
<dbReference type="Proteomes" id="UP001497045">
    <property type="component" value="Unassembled WGS sequence"/>
</dbReference>
<feature type="binding site" evidence="3">
    <location>
        <begin position="19"/>
        <end position="28"/>
    </location>
    <ligand>
        <name>substrate</name>
    </ligand>
</feature>
<evidence type="ECO:0000256" key="3">
    <source>
        <dbReference type="HAMAP-Rule" id="MF_01172"/>
    </source>
</evidence>
<feature type="binding site" evidence="3">
    <location>
        <position position="341"/>
    </location>
    <ligand>
        <name>substrate</name>
    </ligand>
</feature>
<dbReference type="RefSeq" id="WP_341672248.1">
    <property type="nucleotide sequence ID" value="NZ_JBBYHV010000001.1"/>
</dbReference>
<gene>
    <name evidence="3" type="primary">astB</name>
    <name evidence="4" type="ORF">AAEO60_03450</name>
</gene>
<keyword evidence="5" id="KW-1185">Reference proteome</keyword>
<feature type="binding site" evidence="3">
    <location>
        <position position="100"/>
    </location>
    <ligand>
        <name>substrate</name>
    </ligand>
</feature>
<feature type="active site" evidence="3">
    <location>
        <position position="162"/>
    </location>
</feature>
<keyword evidence="2 3" id="KW-0378">Hydrolase</keyword>
<dbReference type="SUPFAM" id="SSF55909">
    <property type="entry name" value="Pentein"/>
    <property type="match status" value="1"/>
</dbReference>
<accession>A0ABU9IBC5</accession>
<dbReference type="InterPro" id="IPR037031">
    <property type="entry name" value="AstB_sf"/>
</dbReference>
<comment type="function">
    <text evidence="3">Catalyzes the hydrolysis of N(2)-succinylarginine into N(2)-succinylornithine, ammonia and CO(2).</text>
</comment>
<dbReference type="PANTHER" id="PTHR30420">
    <property type="entry name" value="N-SUCCINYLARGININE DIHYDROLASE"/>
    <property type="match status" value="1"/>
</dbReference>
<dbReference type="EMBL" id="JBBYHV010000001">
    <property type="protein sequence ID" value="MEL1249719.1"/>
    <property type="molecule type" value="Genomic_DNA"/>
</dbReference>
<reference evidence="4 5" key="1">
    <citation type="submission" date="2024-04" db="EMBL/GenBank/DDBJ databases">
        <title>Aurantiacibacter sp. DGU6 16S ribosomal RNA gene Genome sequencing and assembly.</title>
        <authorList>
            <person name="Park S."/>
        </authorList>
    </citation>
    <scope>NUCLEOTIDE SEQUENCE [LARGE SCALE GENOMIC DNA]</scope>
    <source>
        <strain evidence="4 5">DGU6</strain>
    </source>
</reference>
<dbReference type="HAMAP" id="MF_01172">
    <property type="entry name" value="AstB"/>
    <property type="match status" value="1"/>
</dbReference>
<comment type="subunit">
    <text evidence="3">Homodimer.</text>
</comment>
<evidence type="ECO:0000313" key="5">
    <source>
        <dbReference type="Proteomes" id="UP001497045"/>
    </source>
</evidence>
<dbReference type="InterPro" id="IPR007079">
    <property type="entry name" value="SuccinylArg_d-Hdrlase_AstB"/>
</dbReference>
<name>A0ABU9IBC5_9SPHN</name>
<dbReference type="PANTHER" id="PTHR30420:SF2">
    <property type="entry name" value="N-SUCCINYLARGININE DIHYDROLASE"/>
    <property type="match status" value="1"/>
</dbReference>
<proteinExistence type="inferred from homology"/>
<dbReference type="Gene3D" id="3.75.10.20">
    <property type="entry name" value="Succinylarginine dihydrolase"/>
    <property type="match status" value="1"/>
</dbReference>
<protein>
    <recommendedName>
        <fullName evidence="3">N-succinylarginine dihydrolase</fullName>
        <ecNumber evidence="3">3.5.3.23</ecNumber>
    </recommendedName>
</protein>
<feature type="active site" evidence="3">
    <location>
        <position position="230"/>
    </location>
</feature>
<feature type="binding site" evidence="3">
    <location>
        <begin position="127"/>
        <end position="128"/>
    </location>
    <ligand>
        <name>substrate</name>
    </ligand>
</feature>
<dbReference type="EC" id="3.5.3.23" evidence="3"/>
<comment type="caution">
    <text evidence="4">The sequence shown here is derived from an EMBL/GenBank/DDBJ whole genome shotgun (WGS) entry which is preliminary data.</text>
</comment>